<dbReference type="SUPFAM" id="SSF53335">
    <property type="entry name" value="S-adenosyl-L-methionine-dependent methyltransferases"/>
    <property type="match status" value="1"/>
</dbReference>
<organism evidence="5 6">
    <name type="scientific">Clostridium rhizosphaerae</name>
    <dbReference type="NCBI Taxonomy" id="2803861"/>
    <lineage>
        <taxon>Bacteria</taxon>
        <taxon>Bacillati</taxon>
        <taxon>Bacillota</taxon>
        <taxon>Clostridia</taxon>
        <taxon>Eubacteriales</taxon>
        <taxon>Clostridiaceae</taxon>
        <taxon>Clostridium</taxon>
    </lineage>
</organism>
<proteinExistence type="predicted"/>
<name>A0ABS1TE92_9CLOT</name>
<keyword evidence="1 5" id="KW-0489">Methyltransferase</keyword>
<dbReference type="CDD" id="cd02440">
    <property type="entry name" value="AdoMet_MTases"/>
    <property type="match status" value="1"/>
</dbReference>
<dbReference type="Proteomes" id="UP000632377">
    <property type="component" value="Unassembled WGS sequence"/>
</dbReference>
<dbReference type="InterPro" id="IPR029063">
    <property type="entry name" value="SAM-dependent_MTases_sf"/>
</dbReference>
<accession>A0ABS1TE92</accession>
<dbReference type="GO" id="GO:0032259">
    <property type="term" value="P:methylation"/>
    <property type="evidence" value="ECO:0007669"/>
    <property type="project" value="UniProtKB-KW"/>
</dbReference>
<evidence type="ECO:0000313" key="6">
    <source>
        <dbReference type="Proteomes" id="UP000632377"/>
    </source>
</evidence>
<protein>
    <submittedName>
        <fullName evidence="5">Methyltransferase domain-containing protein</fullName>
    </submittedName>
</protein>
<evidence type="ECO:0000256" key="1">
    <source>
        <dbReference type="ARBA" id="ARBA00022603"/>
    </source>
</evidence>
<dbReference type="EMBL" id="JAESWC010000015">
    <property type="protein sequence ID" value="MBL4937689.1"/>
    <property type="molecule type" value="Genomic_DNA"/>
</dbReference>
<evidence type="ECO:0000256" key="4">
    <source>
        <dbReference type="ARBA" id="ARBA00022884"/>
    </source>
</evidence>
<dbReference type="PANTHER" id="PTHR44942">
    <property type="entry name" value="METHYLTRANSF_11 DOMAIN-CONTAINING PROTEIN"/>
    <property type="match status" value="1"/>
</dbReference>
<keyword evidence="6" id="KW-1185">Reference proteome</keyword>
<keyword evidence="4" id="KW-0694">RNA-binding</keyword>
<dbReference type="GO" id="GO:0008168">
    <property type="term" value="F:methyltransferase activity"/>
    <property type="evidence" value="ECO:0007669"/>
    <property type="project" value="UniProtKB-KW"/>
</dbReference>
<evidence type="ECO:0000313" key="5">
    <source>
        <dbReference type="EMBL" id="MBL4937689.1"/>
    </source>
</evidence>
<dbReference type="Gene3D" id="3.40.50.150">
    <property type="entry name" value="Vaccinia Virus protein VP39"/>
    <property type="match status" value="1"/>
</dbReference>
<reference evidence="5 6" key="1">
    <citation type="submission" date="2021-01" db="EMBL/GenBank/DDBJ databases">
        <title>Genome public.</title>
        <authorList>
            <person name="Liu C."/>
            <person name="Sun Q."/>
        </authorList>
    </citation>
    <scope>NUCLEOTIDE SEQUENCE [LARGE SCALE GENOMIC DNA]</scope>
    <source>
        <strain evidence="5 6">YIM B02515</strain>
    </source>
</reference>
<gene>
    <name evidence="5" type="ORF">JK636_18420</name>
</gene>
<keyword evidence="3" id="KW-0949">S-adenosyl-L-methionine</keyword>
<sequence>MQRKYAFDKVAEEYDRIRPTYPIKVFKDIIEYSNLKQDDNIIEIGCGTGQATEGFVNLGYTNITAVELGKDLCKIAADKFKHYKNINIFHSDFEGWKEKQGQKFDLAISATAFHWIKQNIGYKKTAELLTESGTIGFFWTHHVPGIGEIFTEISEAYQKYAPHLDYNNSNQVEEIIEERIKSINATCLFKDLVVKRYEWVDKYSSEDYIALFNTNSAHQVLDADIKDKLFNNIRETIKKHGDQILKPQFVVLYLARKK</sequence>
<dbReference type="Pfam" id="PF00398">
    <property type="entry name" value="RrnaAD"/>
    <property type="match status" value="1"/>
</dbReference>
<comment type="caution">
    <text evidence="5">The sequence shown here is derived from an EMBL/GenBank/DDBJ whole genome shotgun (WGS) entry which is preliminary data.</text>
</comment>
<keyword evidence="2" id="KW-0808">Transferase</keyword>
<evidence type="ECO:0000256" key="2">
    <source>
        <dbReference type="ARBA" id="ARBA00022679"/>
    </source>
</evidence>
<dbReference type="InterPro" id="IPR051052">
    <property type="entry name" value="Diverse_substrate_MTase"/>
</dbReference>
<evidence type="ECO:0000256" key="3">
    <source>
        <dbReference type="ARBA" id="ARBA00022691"/>
    </source>
</evidence>
<dbReference type="InterPro" id="IPR001737">
    <property type="entry name" value="KsgA/Erm"/>
</dbReference>
<dbReference type="PANTHER" id="PTHR44942:SF4">
    <property type="entry name" value="METHYLTRANSFERASE TYPE 11 DOMAIN-CONTAINING PROTEIN"/>
    <property type="match status" value="1"/>
</dbReference>
<dbReference type="RefSeq" id="WP_202750438.1">
    <property type="nucleotide sequence ID" value="NZ_JAESWC010000015.1"/>
</dbReference>